<dbReference type="GO" id="GO:0016020">
    <property type="term" value="C:membrane"/>
    <property type="evidence" value="ECO:0007669"/>
    <property type="project" value="InterPro"/>
</dbReference>
<dbReference type="Pfam" id="PF06580">
    <property type="entry name" value="His_kinase"/>
    <property type="match status" value="1"/>
</dbReference>
<evidence type="ECO:0000256" key="1">
    <source>
        <dbReference type="SAM" id="Phobius"/>
    </source>
</evidence>
<evidence type="ECO:0000259" key="2">
    <source>
        <dbReference type="Pfam" id="PF06580"/>
    </source>
</evidence>
<dbReference type="InterPro" id="IPR010559">
    <property type="entry name" value="Sig_transdc_His_kin_internal"/>
</dbReference>
<keyword evidence="4" id="KW-1185">Reference proteome</keyword>
<sequence length="344" mass="39342">MKEIKPFEWLIHALVIVLGLLLLNYPAFDLTFGVFNSGDGSLLWPSVLGTAFNLILFYGIAFYLIPITLKRGTGIFSIRLIVLFSFVSTVEVLIDSTFYRSSGNSIDSGIWSELVVMVLFTHVLVVIVAFAYRFSKDWFANERTKRKINEHQLRSELDVLKSQINPHFLFNALNNLYSMSLQAGDEKTAEGISVLSEMMRYVFDKTGEDKVALQEEVQYISDYIYLQQLRFNKQVKVQFDHPETVSSFYIAPMLLIPFVENAFKYGVSNHAKTTIDIRIAFEEGHFVFEVKNQKAERTETIPSSGVGLSNVKKRLNLIYNDKHSLSVNESDDLFRVRLVILNSL</sequence>
<keyword evidence="3" id="KW-0808">Transferase</keyword>
<dbReference type="SUPFAM" id="SSF55874">
    <property type="entry name" value="ATPase domain of HSP90 chaperone/DNA topoisomerase II/histidine kinase"/>
    <property type="match status" value="1"/>
</dbReference>
<keyword evidence="1" id="KW-0472">Membrane</keyword>
<feature type="transmembrane region" description="Helical" evidence="1">
    <location>
        <begin position="42"/>
        <end position="64"/>
    </location>
</feature>
<dbReference type="EMBL" id="FZPD01000002">
    <property type="protein sequence ID" value="SNS83164.1"/>
    <property type="molecule type" value="Genomic_DNA"/>
</dbReference>
<dbReference type="Gene3D" id="3.30.565.10">
    <property type="entry name" value="Histidine kinase-like ATPase, C-terminal domain"/>
    <property type="match status" value="1"/>
</dbReference>
<dbReference type="RefSeq" id="WP_089356163.1">
    <property type="nucleotide sequence ID" value="NZ_FZPD01000002.1"/>
</dbReference>
<dbReference type="PANTHER" id="PTHR34220:SF7">
    <property type="entry name" value="SENSOR HISTIDINE KINASE YPDA"/>
    <property type="match status" value="1"/>
</dbReference>
<dbReference type="AlphaFoldDB" id="A0A239HSA3"/>
<feature type="transmembrane region" description="Helical" evidence="1">
    <location>
        <begin position="114"/>
        <end position="135"/>
    </location>
</feature>
<dbReference type="PANTHER" id="PTHR34220">
    <property type="entry name" value="SENSOR HISTIDINE KINASE YPDA"/>
    <property type="match status" value="1"/>
</dbReference>
<feature type="domain" description="Signal transduction histidine kinase internal region" evidence="2">
    <location>
        <begin position="156"/>
        <end position="234"/>
    </location>
</feature>
<name>A0A239HSA3_EKHLU</name>
<dbReference type="OrthoDB" id="9792992at2"/>
<evidence type="ECO:0000313" key="3">
    <source>
        <dbReference type="EMBL" id="SNS83164.1"/>
    </source>
</evidence>
<accession>A0A239HSA3</accession>
<feature type="transmembrane region" description="Helical" evidence="1">
    <location>
        <begin position="76"/>
        <end position="94"/>
    </location>
</feature>
<protein>
    <submittedName>
        <fullName evidence="3">Histidine kinase</fullName>
    </submittedName>
</protein>
<keyword evidence="3" id="KW-0418">Kinase</keyword>
<dbReference type="InterPro" id="IPR036890">
    <property type="entry name" value="HATPase_C_sf"/>
</dbReference>
<dbReference type="InterPro" id="IPR050640">
    <property type="entry name" value="Bact_2-comp_sensor_kinase"/>
</dbReference>
<dbReference type="Proteomes" id="UP000198393">
    <property type="component" value="Unassembled WGS sequence"/>
</dbReference>
<gene>
    <name evidence="3" type="ORF">SAMN05421640_1426</name>
</gene>
<keyword evidence="1" id="KW-0812">Transmembrane</keyword>
<keyword evidence="1" id="KW-1133">Transmembrane helix</keyword>
<dbReference type="GO" id="GO:0000155">
    <property type="term" value="F:phosphorelay sensor kinase activity"/>
    <property type="evidence" value="ECO:0007669"/>
    <property type="project" value="InterPro"/>
</dbReference>
<organism evidence="3 4">
    <name type="scientific">Ekhidna lutea</name>
    <dbReference type="NCBI Taxonomy" id="447679"/>
    <lineage>
        <taxon>Bacteria</taxon>
        <taxon>Pseudomonadati</taxon>
        <taxon>Bacteroidota</taxon>
        <taxon>Cytophagia</taxon>
        <taxon>Cytophagales</taxon>
        <taxon>Reichenbachiellaceae</taxon>
        <taxon>Ekhidna</taxon>
    </lineage>
</organism>
<reference evidence="3 4" key="1">
    <citation type="submission" date="2017-06" db="EMBL/GenBank/DDBJ databases">
        <authorList>
            <person name="Kim H.J."/>
            <person name="Triplett B.A."/>
        </authorList>
    </citation>
    <scope>NUCLEOTIDE SEQUENCE [LARGE SCALE GENOMIC DNA]</scope>
    <source>
        <strain evidence="3 4">DSM 19307</strain>
    </source>
</reference>
<feature type="transmembrane region" description="Helical" evidence="1">
    <location>
        <begin position="7"/>
        <end position="27"/>
    </location>
</feature>
<evidence type="ECO:0000313" key="4">
    <source>
        <dbReference type="Proteomes" id="UP000198393"/>
    </source>
</evidence>
<proteinExistence type="predicted"/>